<keyword evidence="2 6" id="KW-0235">DNA replication</keyword>
<gene>
    <name evidence="6 8" type="primary">recF</name>
    <name evidence="9" type="ORF">CC99x_000015</name>
    <name evidence="8" type="ORF">CC99x_01302</name>
</gene>
<dbReference type="GO" id="GO:0009432">
    <property type="term" value="P:SOS response"/>
    <property type="evidence" value="ECO:0007669"/>
    <property type="project" value="UniProtKB-UniRule"/>
</dbReference>
<sequence>MRLQRLRAEGFRNLEDINFKPHPSCNIIVGANGSGKTSLLEAIHVLSLGRSFRTRELQPVINHQKTRLVCYAEVVEKDKLFPLGVEKRTAETLILQAKGEIGVKLSDFIANMPVQIITPDSFDLLTTGPEIRRRFIDLGVFHVEHSFVGLSMRFKKSLKQRNAALKQQASPQIIKALDEGFVLSAEAISTMRQHYLNEYIPIFYDILAIFLPNLCIQYEYVPGWAHKGNGGYGEALQKALEQDYRYRSTSVGPHRADLKFTVEGFPAQHILSRGQQKLFVSALILAQSVYLSRQSSIKSIFLIDDLASELDKYNLSLILNWLLEREHQVFITSVEEDIWSELCDGAAHEMFHVKHGRVAIRSLVK</sequence>
<keyword evidence="6" id="KW-0234">DNA repair</keyword>
<dbReference type="Pfam" id="PF02463">
    <property type="entry name" value="SMC_N"/>
    <property type="match status" value="1"/>
</dbReference>
<dbReference type="NCBIfam" id="TIGR00611">
    <property type="entry name" value="recf"/>
    <property type="match status" value="1"/>
</dbReference>
<keyword evidence="3 6" id="KW-0547">Nucleotide-binding</keyword>
<evidence type="ECO:0000256" key="1">
    <source>
        <dbReference type="ARBA" id="ARBA00022490"/>
    </source>
</evidence>
<dbReference type="PANTHER" id="PTHR32182">
    <property type="entry name" value="DNA REPLICATION AND REPAIR PROTEIN RECF"/>
    <property type="match status" value="1"/>
</dbReference>
<evidence type="ECO:0000256" key="6">
    <source>
        <dbReference type="HAMAP-Rule" id="MF_00365"/>
    </source>
</evidence>
<comment type="subcellular location">
    <subcellularLocation>
        <location evidence="6">Cytoplasm</location>
    </subcellularLocation>
</comment>
<dbReference type="InterPro" id="IPR027417">
    <property type="entry name" value="P-loop_NTPase"/>
</dbReference>
<dbReference type="Gene3D" id="1.20.1050.90">
    <property type="entry name" value="RecF/RecN/SMC, N-terminal domain"/>
    <property type="match status" value="1"/>
</dbReference>
<evidence type="ECO:0000256" key="4">
    <source>
        <dbReference type="ARBA" id="ARBA00022840"/>
    </source>
</evidence>
<dbReference type="PATRIC" id="fig|1590042.3.peg.1323"/>
<dbReference type="GO" id="GO:0000731">
    <property type="term" value="P:DNA synthesis involved in DNA repair"/>
    <property type="evidence" value="ECO:0007669"/>
    <property type="project" value="TreeGrafter"/>
</dbReference>
<name>A0A0Q9YED7_9GAMM</name>
<reference evidence="9" key="2">
    <citation type="journal article" date="2016" name="Genome Announc.">
        <title>Draft Genome Sequences of Two Novel Amoeba-Resistant Intranuclear Bacteria, 'Candidatus Berkiella cookevillensis' and 'Candidatus Berkiella aquae'.</title>
        <authorList>
            <person name="Mehari Y.T."/>
            <person name="Arivett B.A."/>
            <person name="Farone A.L."/>
            <person name="Gunderson J.H."/>
            <person name="Farone M.B."/>
        </authorList>
    </citation>
    <scope>NUCLEOTIDE SEQUENCE</scope>
    <source>
        <strain evidence="9">CC99</strain>
    </source>
</reference>
<dbReference type="EMBL" id="LKHV01000005">
    <property type="protein sequence ID" value="KRG18821.1"/>
    <property type="molecule type" value="Genomic_DNA"/>
</dbReference>
<dbReference type="SUPFAM" id="SSF52540">
    <property type="entry name" value="P-loop containing nucleoside triphosphate hydrolases"/>
    <property type="match status" value="1"/>
</dbReference>
<protein>
    <recommendedName>
        <fullName evidence="6">DNA replication and repair protein RecF</fullName>
    </recommendedName>
</protein>
<keyword evidence="6" id="KW-0227">DNA damage</keyword>
<dbReference type="GO" id="GO:0006260">
    <property type="term" value="P:DNA replication"/>
    <property type="evidence" value="ECO:0007669"/>
    <property type="project" value="UniProtKB-UniRule"/>
</dbReference>
<evidence type="ECO:0000313" key="10">
    <source>
        <dbReference type="Proteomes" id="UP000051494"/>
    </source>
</evidence>
<reference evidence="8" key="1">
    <citation type="submission" date="2015-09" db="EMBL/GenBank/DDBJ databases">
        <title>Draft Genome Sequences of Two Novel Amoeba-resistant Intranuclear Bacteria, Candidatus Berkiella cookevillensis and Candidatus Berkiella aquae.</title>
        <authorList>
            <person name="Mehari Y.T."/>
            <person name="Arivett B.A."/>
            <person name="Farone A.L."/>
            <person name="Gunderson J.H."/>
            <person name="Farone M.B."/>
        </authorList>
    </citation>
    <scope>NUCLEOTIDE SEQUENCE [LARGE SCALE GENOMIC DNA]</scope>
    <source>
        <strain evidence="8">CC99</strain>
    </source>
</reference>
<comment type="caution">
    <text evidence="8">The sequence shown here is derived from an EMBL/GenBank/DDBJ whole genome shotgun (WGS) entry which is preliminary data.</text>
</comment>
<dbReference type="Gene3D" id="3.40.50.300">
    <property type="entry name" value="P-loop containing nucleotide triphosphate hydrolases"/>
    <property type="match status" value="1"/>
</dbReference>
<dbReference type="EMBL" id="LKHV02000001">
    <property type="protein sequence ID" value="MCS5707279.1"/>
    <property type="molecule type" value="Genomic_DNA"/>
</dbReference>
<dbReference type="OrthoDB" id="9803889at2"/>
<proteinExistence type="inferred from homology"/>
<keyword evidence="4 6" id="KW-0067">ATP-binding</keyword>
<evidence type="ECO:0000256" key="3">
    <source>
        <dbReference type="ARBA" id="ARBA00022741"/>
    </source>
</evidence>
<dbReference type="STRING" id="437022.CC99x_01302"/>
<feature type="binding site" evidence="6">
    <location>
        <begin position="30"/>
        <end position="37"/>
    </location>
    <ligand>
        <name>ATP</name>
        <dbReference type="ChEBI" id="CHEBI:30616"/>
    </ligand>
</feature>
<dbReference type="InterPro" id="IPR042174">
    <property type="entry name" value="RecF_2"/>
</dbReference>
<keyword evidence="10" id="KW-1185">Reference proteome</keyword>
<keyword evidence="1 6" id="KW-0963">Cytoplasm</keyword>
<dbReference type="GO" id="GO:0005737">
    <property type="term" value="C:cytoplasm"/>
    <property type="evidence" value="ECO:0007669"/>
    <property type="project" value="UniProtKB-SubCell"/>
</dbReference>
<accession>A0A0Q9YED7</accession>
<dbReference type="GO" id="GO:0003697">
    <property type="term" value="F:single-stranded DNA binding"/>
    <property type="evidence" value="ECO:0007669"/>
    <property type="project" value="UniProtKB-UniRule"/>
</dbReference>
<dbReference type="Proteomes" id="UP000051494">
    <property type="component" value="Unassembled WGS sequence"/>
</dbReference>
<dbReference type="AlphaFoldDB" id="A0A0Q9YED7"/>
<dbReference type="GO" id="GO:0006302">
    <property type="term" value="P:double-strand break repair"/>
    <property type="evidence" value="ECO:0007669"/>
    <property type="project" value="TreeGrafter"/>
</dbReference>
<dbReference type="PANTHER" id="PTHR32182:SF0">
    <property type="entry name" value="DNA REPLICATION AND REPAIR PROTEIN RECF"/>
    <property type="match status" value="1"/>
</dbReference>
<dbReference type="InterPro" id="IPR001238">
    <property type="entry name" value="DNA-binding_RecF"/>
</dbReference>
<keyword evidence="5 6" id="KW-0238">DNA-binding</keyword>
<organism evidence="8">
    <name type="scientific">Candidatus Berkiella cookevillensis</name>
    <dbReference type="NCBI Taxonomy" id="437022"/>
    <lineage>
        <taxon>Bacteria</taxon>
        <taxon>Pseudomonadati</taxon>
        <taxon>Pseudomonadota</taxon>
        <taxon>Gammaproteobacteria</taxon>
        <taxon>Candidatus Berkiellales</taxon>
        <taxon>Candidatus Berkiellaceae</taxon>
        <taxon>Candidatus Berkiella</taxon>
    </lineage>
</organism>
<dbReference type="GO" id="GO:0005524">
    <property type="term" value="F:ATP binding"/>
    <property type="evidence" value="ECO:0007669"/>
    <property type="project" value="UniProtKB-UniRule"/>
</dbReference>
<comment type="function">
    <text evidence="6">The RecF protein is involved in DNA metabolism; it is required for DNA replication and normal SOS inducibility. RecF binds preferentially to single-stranded, linear DNA. It also seems to bind ATP.</text>
</comment>
<evidence type="ECO:0000256" key="5">
    <source>
        <dbReference type="ARBA" id="ARBA00023125"/>
    </source>
</evidence>
<comment type="similarity">
    <text evidence="6">Belongs to the RecF family.</text>
</comment>
<dbReference type="InterPro" id="IPR003395">
    <property type="entry name" value="RecF/RecN/SMC_N"/>
</dbReference>
<reference evidence="9" key="3">
    <citation type="submission" date="2021-06" db="EMBL/GenBank/DDBJ databases">
        <title>Genomic Description and Analysis of Intracellular Bacteria, Candidatus Berkiella cookevillensis and Candidatus Berkiella aquae.</title>
        <authorList>
            <person name="Kidane D.T."/>
            <person name="Mehari Y.T."/>
            <person name="Rice F.C."/>
            <person name="Arivett B.A."/>
            <person name="Farone A.L."/>
            <person name="Berk S.G."/>
            <person name="Farone M.B."/>
        </authorList>
    </citation>
    <scope>NUCLEOTIDE SEQUENCE</scope>
    <source>
        <strain evidence="9">CC99</strain>
    </source>
</reference>
<feature type="domain" description="RecF/RecN/SMC N-terminal" evidence="7">
    <location>
        <begin position="3"/>
        <end position="342"/>
    </location>
</feature>
<keyword evidence="6" id="KW-0742">SOS response</keyword>
<evidence type="ECO:0000313" key="9">
    <source>
        <dbReference type="EMBL" id="MCS5707279.1"/>
    </source>
</evidence>
<evidence type="ECO:0000256" key="2">
    <source>
        <dbReference type="ARBA" id="ARBA00022705"/>
    </source>
</evidence>
<dbReference type="RefSeq" id="WP_057624406.1">
    <property type="nucleotide sequence ID" value="NZ_LKHV02000001.1"/>
</dbReference>
<dbReference type="HAMAP" id="MF_00365">
    <property type="entry name" value="RecF"/>
    <property type="match status" value="1"/>
</dbReference>
<evidence type="ECO:0000259" key="7">
    <source>
        <dbReference type="Pfam" id="PF02463"/>
    </source>
</evidence>
<evidence type="ECO:0000313" key="8">
    <source>
        <dbReference type="EMBL" id="KRG18821.1"/>
    </source>
</evidence>